<accession>A0A6I0FE71</accession>
<dbReference type="EMBL" id="WBZC01000010">
    <property type="protein sequence ID" value="KAB3537369.1"/>
    <property type="molecule type" value="Genomic_DNA"/>
</dbReference>
<reference evidence="2 3" key="1">
    <citation type="submission" date="2019-10" db="EMBL/GenBank/DDBJ databases">
        <title>Alkaliphilus serpentinus sp. nov. and Alkaliphilus pronyensis sp. nov., two novel anaerobic alkaliphilic species isolated from the serpentinized-hosted hydrothermal field of the Prony Bay (New Caledonia).</title>
        <authorList>
            <person name="Postec A."/>
        </authorList>
    </citation>
    <scope>NUCLEOTIDE SEQUENCE [LARGE SCALE GENOMIC DNA]</scope>
    <source>
        <strain evidence="2 3">LacV</strain>
    </source>
</reference>
<gene>
    <name evidence="2" type="ORF">F8154_03505</name>
</gene>
<organism evidence="2 3">
    <name type="scientific">Alkaliphilus pronyensis</name>
    <dbReference type="NCBI Taxonomy" id="1482732"/>
    <lineage>
        <taxon>Bacteria</taxon>
        <taxon>Bacillati</taxon>
        <taxon>Bacillota</taxon>
        <taxon>Clostridia</taxon>
        <taxon>Peptostreptococcales</taxon>
        <taxon>Natronincolaceae</taxon>
        <taxon>Alkaliphilus</taxon>
    </lineage>
</organism>
<evidence type="ECO:0000313" key="3">
    <source>
        <dbReference type="Proteomes" id="UP000432715"/>
    </source>
</evidence>
<proteinExistence type="predicted"/>
<keyword evidence="1" id="KW-0732">Signal</keyword>
<keyword evidence="3" id="KW-1185">Reference proteome</keyword>
<dbReference type="Proteomes" id="UP000432715">
    <property type="component" value="Unassembled WGS sequence"/>
</dbReference>
<name>A0A6I0FE71_9FIRM</name>
<dbReference type="OrthoDB" id="9826963at2"/>
<sequence length="340" mass="38342">MIKNNFKLCITLIVLLLSVNLGFAAYQEDSFKAKLIINYGETVTQSNLVILDLEVVEENIKDISYVKFSLDKENWIGYDKKENKWKDGFTGSYQKYYTDFDIGEIEGLKTVYVKIVDNKGQDFYTSGEITYSPEENTPAVNEATPEVTTAGNHKQSGSSSNPYVISKNNTAITLSTENVKVISLSIDGEDFTEWKAVSNKKEDIEVVFDGTEGEKLVYVRSRNSYGIEGNIYQIHFLIDKTPPDISITSNYYRLAAADGSLDFDLHLFDSLSPYVDFYVEVLVNNEVISQQGKVKMYMEEEATISRVSISNLPKEDFKLNIIATDEAGNKTTKAIDIESY</sequence>
<dbReference type="AlphaFoldDB" id="A0A6I0FE71"/>
<dbReference type="RefSeq" id="WP_151860201.1">
    <property type="nucleotide sequence ID" value="NZ_WBZC01000010.1"/>
</dbReference>
<protein>
    <submittedName>
        <fullName evidence="2">Uncharacterized protein</fullName>
    </submittedName>
</protein>
<feature type="chain" id="PRO_5038831062" evidence="1">
    <location>
        <begin position="25"/>
        <end position="340"/>
    </location>
</feature>
<comment type="caution">
    <text evidence="2">The sequence shown here is derived from an EMBL/GenBank/DDBJ whole genome shotgun (WGS) entry which is preliminary data.</text>
</comment>
<feature type="signal peptide" evidence="1">
    <location>
        <begin position="1"/>
        <end position="24"/>
    </location>
</feature>
<evidence type="ECO:0000313" key="2">
    <source>
        <dbReference type="EMBL" id="KAB3537369.1"/>
    </source>
</evidence>
<evidence type="ECO:0000256" key="1">
    <source>
        <dbReference type="SAM" id="SignalP"/>
    </source>
</evidence>